<name>A0A8S5LTZ4_9CAUD</name>
<protein>
    <submittedName>
        <fullName evidence="1">DNA-directed RNA polymerase</fullName>
    </submittedName>
</protein>
<dbReference type="EMBL" id="BK014737">
    <property type="protein sequence ID" value="DAD73501.1"/>
    <property type="molecule type" value="Genomic_DNA"/>
</dbReference>
<accession>A0A8S5LTZ4</accession>
<keyword evidence="1" id="KW-0240">DNA-directed RNA polymerase</keyword>
<reference evidence="1" key="1">
    <citation type="journal article" date="2021" name="Proc. Natl. Acad. Sci. U.S.A.">
        <title>A Catalog of Tens of Thousands of Viruses from Human Metagenomes Reveals Hidden Associations with Chronic Diseases.</title>
        <authorList>
            <person name="Tisza M.J."/>
            <person name="Buck C.B."/>
        </authorList>
    </citation>
    <scope>NUCLEOTIDE SEQUENCE</scope>
    <source>
        <strain evidence="1">CtzA421</strain>
    </source>
</reference>
<organism evidence="1">
    <name type="scientific">Myoviridae sp. ctzA421</name>
    <dbReference type="NCBI Taxonomy" id="2826719"/>
    <lineage>
        <taxon>Viruses</taxon>
        <taxon>Duplodnaviria</taxon>
        <taxon>Heunggongvirae</taxon>
        <taxon>Uroviricota</taxon>
        <taxon>Caudoviricetes</taxon>
    </lineage>
</organism>
<sequence>MSDYMKPGEVRCWKCGEWIFSNELESADGFCPNCSAEICTDEPPYINDEQETAQ</sequence>
<dbReference type="GO" id="GO:0000428">
    <property type="term" value="C:DNA-directed RNA polymerase complex"/>
    <property type="evidence" value="ECO:0007669"/>
    <property type="project" value="UniProtKB-KW"/>
</dbReference>
<evidence type="ECO:0000313" key="1">
    <source>
        <dbReference type="EMBL" id="DAD73501.1"/>
    </source>
</evidence>
<keyword evidence="1" id="KW-0804">Transcription</keyword>
<proteinExistence type="predicted"/>